<keyword evidence="1" id="KW-1133">Transmembrane helix</keyword>
<proteinExistence type="predicted"/>
<keyword evidence="1" id="KW-0812">Transmembrane</keyword>
<name>A0A0V8M5J4_9CHLR</name>
<protein>
    <submittedName>
        <fullName evidence="2">Dehalogenase</fullName>
    </submittedName>
</protein>
<organism evidence="2 3">
    <name type="scientific">Dehalococcoides mccartyi</name>
    <dbReference type="NCBI Taxonomy" id="61435"/>
    <lineage>
        <taxon>Bacteria</taxon>
        <taxon>Bacillati</taxon>
        <taxon>Chloroflexota</taxon>
        <taxon>Dehalococcoidia</taxon>
        <taxon>Dehalococcoidales</taxon>
        <taxon>Dehalococcoidaceae</taxon>
        <taxon>Dehalococcoides</taxon>
    </lineage>
</organism>
<comment type="caution">
    <text evidence="2">The sequence shown here is derived from an EMBL/GenBank/DDBJ whole genome shotgun (WGS) entry which is preliminary data.</text>
</comment>
<reference evidence="2 3" key="1">
    <citation type="journal article" date="2015" name="Sci. Rep.">
        <title>A comparative genomics and reductive dehalogenase gene transcription study of two chloroethene-respiring bacteria, Dehalococcoides mccartyi strains MB and 11a.</title>
        <authorList>
            <person name="Low A."/>
            <person name="Shen Z."/>
            <person name="Cheng D."/>
            <person name="Rogers M.J."/>
            <person name="Lee P.K."/>
            <person name="He J."/>
        </authorList>
    </citation>
    <scope>NUCLEOTIDE SEQUENCE [LARGE SCALE GENOMIC DNA]</scope>
    <source>
        <strain evidence="2 3">MB</strain>
    </source>
</reference>
<evidence type="ECO:0000313" key="2">
    <source>
        <dbReference type="EMBL" id="KSV18944.1"/>
    </source>
</evidence>
<dbReference type="EMBL" id="JGYD01000001">
    <property type="protein sequence ID" value="KSV18944.1"/>
    <property type="molecule type" value="Genomic_DNA"/>
</dbReference>
<gene>
    <name evidence="2" type="ORF">DA01_00230</name>
</gene>
<keyword evidence="1" id="KW-0472">Membrane</keyword>
<evidence type="ECO:0000256" key="1">
    <source>
        <dbReference type="SAM" id="Phobius"/>
    </source>
</evidence>
<evidence type="ECO:0000313" key="3">
    <source>
        <dbReference type="Proteomes" id="UP000053577"/>
    </source>
</evidence>
<dbReference type="AlphaFoldDB" id="A0A0V8M5J4"/>
<dbReference type="Proteomes" id="UP000053577">
    <property type="component" value="Unassembled WGS sequence"/>
</dbReference>
<feature type="transmembrane region" description="Helical" evidence="1">
    <location>
        <begin position="29"/>
        <end position="50"/>
    </location>
</feature>
<sequence length="90" mass="9983">MWAVIGFVLGIGATLLYQSIRNQRISVRWYEMLIGAIGLVMFFFGLQNFLTGFAEFASHASLIFLLIVCLPGLLLFGLASRLASMHKNVS</sequence>
<feature type="transmembrane region" description="Helical" evidence="1">
    <location>
        <begin position="56"/>
        <end position="78"/>
    </location>
</feature>
<accession>A0A0V8M5J4</accession>
<dbReference type="PATRIC" id="fig|61435.5.peg.47"/>